<dbReference type="PANTHER" id="PTHR22929">
    <property type="entry name" value="RNA POLYMERASE III TRANSCRIPTION INITIATION FACTOR B"/>
    <property type="match status" value="1"/>
</dbReference>
<dbReference type="InterPro" id="IPR001005">
    <property type="entry name" value="SANT/Myb"/>
</dbReference>
<dbReference type="SMART" id="SM00717">
    <property type="entry name" value="SANT"/>
    <property type="match status" value="1"/>
</dbReference>
<gene>
    <name evidence="4" type="ORF">NEOLEDRAFT_1054458</name>
</gene>
<dbReference type="InterPro" id="IPR039467">
    <property type="entry name" value="TFIIIB_B''_Myb"/>
</dbReference>
<evidence type="ECO:0000259" key="2">
    <source>
        <dbReference type="PROSITE" id="PS50090"/>
    </source>
</evidence>
<dbReference type="AlphaFoldDB" id="A0A165W982"/>
<dbReference type="OrthoDB" id="272624at2759"/>
<evidence type="ECO:0000259" key="3">
    <source>
        <dbReference type="PROSITE" id="PS51294"/>
    </source>
</evidence>
<dbReference type="EMBL" id="KV425551">
    <property type="protein sequence ID" value="KZT30859.1"/>
    <property type="molecule type" value="Genomic_DNA"/>
</dbReference>
<dbReference type="CDD" id="cd00167">
    <property type="entry name" value="SANT"/>
    <property type="match status" value="1"/>
</dbReference>
<organism evidence="4 5">
    <name type="scientific">Neolentinus lepideus HHB14362 ss-1</name>
    <dbReference type="NCBI Taxonomy" id="1314782"/>
    <lineage>
        <taxon>Eukaryota</taxon>
        <taxon>Fungi</taxon>
        <taxon>Dikarya</taxon>
        <taxon>Basidiomycota</taxon>
        <taxon>Agaricomycotina</taxon>
        <taxon>Agaricomycetes</taxon>
        <taxon>Gloeophyllales</taxon>
        <taxon>Gloeophyllaceae</taxon>
        <taxon>Neolentinus</taxon>
    </lineage>
</organism>
<dbReference type="PROSITE" id="PS50090">
    <property type="entry name" value="MYB_LIKE"/>
    <property type="match status" value="1"/>
</dbReference>
<dbReference type="STRING" id="1314782.A0A165W982"/>
<reference evidence="4 5" key="1">
    <citation type="journal article" date="2016" name="Mol. Biol. Evol.">
        <title>Comparative Genomics of Early-Diverging Mushroom-Forming Fungi Provides Insights into the Origins of Lignocellulose Decay Capabilities.</title>
        <authorList>
            <person name="Nagy L.G."/>
            <person name="Riley R."/>
            <person name="Tritt A."/>
            <person name="Adam C."/>
            <person name="Daum C."/>
            <person name="Floudas D."/>
            <person name="Sun H."/>
            <person name="Yadav J.S."/>
            <person name="Pangilinan J."/>
            <person name="Larsson K.H."/>
            <person name="Matsuura K."/>
            <person name="Barry K."/>
            <person name="Labutti K."/>
            <person name="Kuo R."/>
            <person name="Ohm R.A."/>
            <person name="Bhattacharya S.S."/>
            <person name="Shirouzu T."/>
            <person name="Yoshinaga Y."/>
            <person name="Martin F.M."/>
            <person name="Grigoriev I.V."/>
            <person name="Hibbett D.S."/>
        </authorList>
    </citation>
    <scope>NUCLEOTIDE SEQUENCE [LARGE SCALE GENOMIC DNA]</scope>
    <source>
        <strain evidence="4 5">HHB14362 ss-1</strain>
    </source>
</reference>
<dbReference type="Gene3D" id="1.10.10.60">
    <property type="entry name" value="Homeodomain-like"/>
    <property type="match status" value="1"/>
</dbReference>
<dbReference type="InterPro" id="IPR017930">
    <property type="entry name" value="Myb_dom"/>
</dbReference>
<feature type="region of interest" description="Disordered" evidence="1">
    <location>
        <begin position="97"/>
        <end position="174"/>
    </location>
</feature>
<feature type="region of interest" description="Disordered" evidence="1">
    <location>
        <begin position="1"/>
        <end position="84"/>
    </location>
</feature>
<evidence type="ECO:0000256" key="1">
    <source>
        <dbReference type="SAM" id="MobiDB-lite"/>
    </source>
</evidence>
<feature type="domain" description="Myb-like" evidence="2">
    <location>
        <begin position="240"/>
        <end position="288"/>
    </location>
</feature>
<name>A0A165W982_9AGAM</name>
<protein>
    <submittedName>
        <fullName evidence="4">Uncharacterized protein</fullName>
    </submittedName>
</protein>
<dbReference type="GO" id="GO:0000126">
    <property type="term" value="C:transcription factor TFIIIB complex"/>
    <property type="evidence" value="ECO:0007669"/>
    <property type="project" value="TreeGrafter"/>
</dbReference>
<dbReference type="GO" id="GO:0070898">
    <property type="term" value="P:RNA polymerase III preinitiation complex assembly"/>
    <property type="evidence" value="ECO:0007669"/>
    <property type="project" value="TreeGrafter"/>
</dbReference>
<feature type="domain" description="HTH myb-type" evidence="3">
    <location>
        <begin position="240"/>
        <end position="294"/>
    </location>
</feature>
<feature type="compositionally biased region" description="Basic residues" evidence="1">
    <location>
        <begin position="28"/>
        <end position="45"/>
    </location>
</feature>
<proteinExistence type="predicted"/>
<feature type="compositionally biased region" description="Pro residues" evidence="1">
    <location>
        <begin position="47"/>
        <end position="56"/>
    </location>
</feature>
<dbReference type="SUPFAM" id="SSF46689">
    <property type="entry name" value="Homeodomain-like"/>
    <property type="match status" value="1"/>
</dbReference>
<evidence type="ECO:0000313" key="4">
    <source>
        <dbReference type="EMBL" id="KZT30859.1"/>
    </source>
</evidence>
<dbReference type="PANTHER" id="PTHR22929:SF0">
    <property type="entry name" value="TRANSCRIPTION FACTOR TFIIIB COMPONENT B'' HOMOLOG"/>
    <property type="match status" value="1"/>
</dbReference>
<dbReference type="PROSITE" id="PS51294">
    <property type="entry name" value="HTH_MYB"/>
    <property type="match status" value="1"/>
</dbReference>
<dbReference type="Pfam" id="PF15963">
    <property type="entry name" value="Myb_DNA-bind_7"/>
    <property type="match status" value="1"/>
</dbReference>
<sequence>MPTKKQRRRKRAARDNEDEDEDPEAPASRKRSRSASGGKRGRRRAPSLPPFDPEAPPGEEIDPTTVTMATLCDDTGQGRVSSKAAEIQRNFASWKASNREKRARMKAIQEAKKYGRHTEGEEPASSSTPVDPDASRALEPSTATVSNGPFDTAPVQELLGDGGGDETAASANDVTTDGFDYSQSLTTSRFNVQVRIGANGETIVDEESLFVDRNEEDDTANYTHVEESDTTKFVNSATYSKKVKGSRWSAEETEVFFHAVSQFGENYEMISMVLPGRDRKACKNKFKSEDRRNPGRINYCLMHRIPYDIQTLSRLTGKDFTGPTPEIRPPSPLTLVEPEQANPAELETSQRKSRKKSRTPGIPSEGEEIMGTAEEFEDQTLFGSPSVVATGAQ</sequence>
<dbReference type="InParanoid" id="A0A165W982"/>
<dbReference type="InterPro" id="IPR009057">
    <property type="entry name" value="Homeodomain-like_sf"/>
</dbReference>
<feature type="region of interest" description="Disordered" evidence="1">
    <location>
        <begin position="317"/>
        <end position="393"/>
    </location>
</feature>
<accession>A0A165W982</accession>
<dbReference type="Proteomes" id="UP000076761">
    <property type="component" value="Unassembled WGS sequence"/>
</dbReference>
<feature type="compositionally biased region" description="Basic and acidic residues" evidence="1">
    <location>
        <begin position="107"/>
        <end position="120"/>
    </location>
</feature>
<dbReference type="GO" id="GO:0001156">
    <property type="term" value="F:TFIIIC-class transcription factor complex binding"/>
    <property type="evidence" value="ECO:0007669"/>
    <property type="project" value="TreeGrafter"/>
</dbReference>
<keyword evidence="5" id="KW-1185">Reference proteome</keyword>
<evidence type="ECO:0000313" key="5">
    <source>
        <dbReference type="Proteomes" id="UP000076761"/>
    </source>
</evidence>
<feature type="compositionally biased region" description="Basic residues" evidence="1">
    <location>
        <begin position="1"/>
        <end position="12"/>
    </location>
</feature>